<keyword evidence="2" id="KW-1185">Reference proteome</keyword>
<dbReference type="Proteomes" id="UP001163321">
    <property type="component" value="Chromosome 4"/>
</dbReference>
<evidence type="ECO:0000313" key="1">
    <source>
        <dbReference type="EMBL" id="KAI9913923.1"/>
    </source>
</evidence>
<reference evidence="1 2" key="1">
    <citation type="journal article" date="2022" name="bioRxiv">
        <title>The genome of the oomycete Peronosclerospora sorghi, a cosmopolitan pathogen of maize and sorghum, is inflated with dispersed pseudogenes.</title>
        <authorList>
            <person name="Fletcher K."/>
            <person name="Martin F."/>
            <person name="Isakeit T."/>
            <person name="Cavanaugh K."/>
            <person name="Magill C."/>
            <person name="Michelmore R."/>
        </authorList>
    </citation>
    <scope>NUCLEOTIDE SEQUENCE [LARGE SCALE GENOMIC DNA]</scope>
    <source>
        <strain evidence="1">P6</strain>
    </source>
</reference>
<sequence length="214" mass="23443">MKDGGRENSGIDAVSSIPSSHQEEIEEQGSAPSKSSQSAAMSKLEALRKKNEAKRRKKAQDAAKSQAETAVTIENEPSTDSTKVYVPKPIVMKTAEELRELSKTTKLSLMTLLVKLSRKPEIRLARMQLPVCSSKQEIMEAITDNDVWQDNTSATVFYEAGYGHPDHPTCSGRVSVTQPRRAAAISTAKRVAEELNVPFGAPKGHVGYQIRYDA</sequence>
<organism evidence="1 2">
    <name type="scientific">Peronosclerospora sorghi</name>
    <dbReference type="NCBI Taxonomy" id="230839"/>
    <lineage>
        <taxon>Eukaryota</taxon>
        <taxon>Sar</taxon>
        <taxon>Stramenopiles</taxon>
        <taxon>Oomycota</taxon>
        <taxon>Peronosporomycetes</taxon>
        <taxon>Peronosporales</taxon>
        <taxon>Peronosporaceae</taxon>
        <taxon>Peronosclerospora</taxon>
    </lineage>
</organism>
<comment type="caution">
    <text evidence="1">The sequence shown here is derived from an EMBL/GenBank/DDBJ whole genome shotgun (WGS) entry which is preliminary data.</text>
</comment>
<name>A0ACC0W7I6_9STRA</name>
<dbReference type="EMBL" id="CM047583">
    <property type="protein sequence ID" value="KAI9913923.1"/>
    <property type="molecule type" value="Genomic_DNA"/>
</dbReference>
<protein>
    <submittedName>
        <fullName evidence="1">Uncharacterized protein</fullName>
    </submittedName>
</protein>
<accession>A0ACC0W7I6</accession>
<gene>
    <name evidence="1" type="ORF">PsorP6_005767</name>
</gene>
<proteinExistence type="predicted"/>
<evidence type="ECO:0000313" key="2">
    <source>
        <dbReference type="Proteomes" id="UP001163321"/>
    </source>
</evidence>